<accession>A0A8B8WPJ0</accession>
<dbReference type="GO" id="GO:0005634">
    <property type="term" value="C:nucleus"/>
    <property type="evidence" value="ECO:0007669"/>
    <property type="project" value="UniProtKB-SubCell"/>
</dbReference>
<dbReference type="Pfam" id="PF21033">
    <property type="entry name" value="RMD1-3"/>
    <property type="match status" value="1"/>
</dbReference>
<dbReference type="InterPro" id="IPR049039">
    <property type="entry name" value="RMD1-3_a_helical_rpt"/>
</dbReference>
<evidence type="ECO:0000313" key="16">
    <source>
        <dbReference type="Proteomes" id="UP000694857"/>
    </source>
</evidence>
<dbReference type="Proteomes" id="UP000694857">
    <property type="component" value="Chromosome 2"/>
</dbReference>
<feature type="transmembrane region" description="Helical" evidence="15">
    <location>
        <begin position="333"/>
        <end position="351"/>
    </location>
</feature>
<dbReference type="PANTHER" id="PTHR16056:SF18">
    <property type="entry name" value="REGULATOR OF MICROTUBULE DYNAMICS PROTEIN 3"/>
    <property type="match status" value="1"/>
</dbReference>
<comment type="subcellular location">
    <subcellularLocation>
        <location evidence="3">Cytoplasm</location>
        <location evidence="3">Cytoskeleton</location>
        <location evidence="3">Spindle pole</location>
    </subcellularLocation>
    <subcellularLocation>
        <location evidence="2">Mitochondrion outer membrane</location>
        <topology evidence="2">Single-pass membrane protein</topology>
    </subcellularLocation>
    <subcellularLocation>
        <location evidence="1">Nucleus</location>
    </subcellularLocation>
</comment>
<dbReference type="GO" id="GO:0005741">
    <property type="term" value="C:mitochondrial outer membrane"/>
    <property type="evidence" value="ECO:0007669"/>
    <property type="project" value="UniProtKB-SubCell"/>
</dbReference>
<evidence type="ECO:0000256" key="11">
    <source>
        <dbReference type="ARBA" id="ARBA00023136"/>
    </source>
</evidence>
<dbReference type="GeneID" id="118890441"/>
<keyword evidence="5 15" id="KW-0812">Transmembrane</keyword>
<protein>
    <submittedName>
        <fullName evidence="17">Regulator of microtubule dynamics protein 3 isoform X2</fullName>
    </submittedName>
</protein>
<keyword evidence="6" id="KW-0493">Microtubule</keyword>
<evidence type="ECO:0000256" key="6">
    <source>
        <dbReference type="ARBA" id="ARBA00022701"/>
    </source>
</evidence>
<evidence type="ECO:0000313" key="17">
    <source>
        <dbReference type="RefSeq" id="XP_036699202.1"/>
    </source>
</evidence>
<evidence type="ECO:0000256" key="7">
    <source>
        <dbReference type="ARBA" id="ARBA00022787"/>
    </source>
</evidence>
<dbReference type="GO" id="GO:0008017">
    <property type="term" value="F:microtubule binding"/>
    <property type="evidence" value="ECO:0007669"/>
    <property type="project" value="TreeGrafter"/>
</dbReference>
<evidence type="ECO:0000256" key="8">
    <source>
        <dbReference type="ARBA" id="ARBA00022989"/>
    </source>
</evidence>
<reference evidence="17" key="1">
    <citation type="submission" date="2025-08" db="UniProtKB">
        <authorList>
            <consortium name="RefSeq"/>
        </authorList>
    </citation>
    <scope>IDENTIFICATION</scope>
    <source>
        <tissue evidence="17">Epidermis and Blubber</tissue>
    </source>
</reference>
<feature type="region of interest" description="Disordered" evidence="14">
    <location>
        <begin position="162"/>
        <end position="204"/>
    </location>
</feature>
<evidence type="ECO:0000256" key="4">
    <source>
        <dbReference type="ARBA" id="ARBA00022490"/>
    </source>
</evidence>
<feature type="compositionally biased region" description="Polar residues" evidence="14">
    <location>
        <begin position="162"/>
        <end position="177"/>
    </location>
</feature>
<proteinExistence type="predicted"/>
<evidence type="ECO:0000256" key="5">
    <source>
        <dbReference type="ARBA" id="ARBA00022692"/>
    </source>
</evidence>
<evidence type="ECO:0000256" key="10">
    <source>
        <dbReference type="ARBA" id="ARBA00023128"/>
    </source>
</evidence>
<dbReference type="CTD" id="55177"/>
<dbReference type="AlphaFoldDB" id="A0A8B8WPJ0"/>
<evidence type="ECO:0000256" key="1">
    <source>
        <dbReference type="ARBA" id="ARBA00004123"/>
    </source>
</evidence>
<keyword evidence="10" id="KW-0496">Mitochondrion</keyword>
<dbReference type="GO" id="GO:0005876">
    <property type="term" value="C:spindle microtubule"/>
    <property type="evidence" value="ECO:0007669"/>
    <property type="project" value="TreeGrafter"/>
</dbReference>
<keyword evidence="16" id="KW-1185">Reference proteome</keyword>
<dbReference type="GO" id="GO:0097431">
    <property type="term" value="C:mitotic spindle pole"/>
    <property type="evidence" value="ECO:0007669"/>
    <property type="project" value="TreeGrafter"/>
</dbReference>
<name>A0A8B8WPJ0_BALMU</name>
<gene>
    <name evidence="17" type="primary">RMDN3</name>
</gene>
<keyword evidence="4" id="KW-0963">Cytoplasm</keyword>
<feature type="transmembrane region" description="Helical" evidence="15">
    <location>
        <begin position="12"/>
        <end position="31"/>
    </location>
</feature>
<evidence type="ECO:0000256" key="15">
    <source>
        <dbReference type="SAM" id="Phobius"/>
    </source>
</evidence>
<keyword evidence="11 15" id="KW-0472">Membrane</keyword>
<evidence type="ECO:0000256" key="14">
    <source>
        <dbReference type="SAM" id="MobiDB-lite"/>
    </source>
</evidence>
<dbReference type="PANTHER" id="PTHR16056">
    <property type="entry name" value="REGULATOR OF MICROTUBULE DYNAMICS PROTEIN"/>
    <property type="match status" value="1"/>
</dbReference>
<evidence type="ECO:0000256" key="9">
    <source>
        <dbReference type="ARBA" id="ARBA00023054"/>
    </source>
</evidence>
<evidence type="ECO:0000256" key="12">
    <source>
        <dbReference type="ARBA" id="ARBA00023212"/>
    </source>
</evidence>
<evidence type="ECO:0000256" key="13">
    <source>
        <dbReference type="ARBA" id="ARBA00023242"/>
    </source>
</evidence>
<dbReference type="RefSeq" id="XP_036699202.1">
    <property type="nucleotide sequence ID" value="XM_036843307.1"/>
</dbReference>
<keyword evidence="9" id="KW-0175">Coiled coil</keyword>
<keyword evidence="7" id="KW-1000">Mitochondrion outer membrane</keyword>
<keyword evidence="8 15" id="KW-1133">Transmembrane helix</keyword>
<sequence length="389" mass="42235">MSSLGALGGTRAGLGLLLGTAAGLGFLCALYSQRWKRSQSQSQPSSLDYMQTSQPGRQVRPLRAAPGEAGDAAVLLSLPREGQEEVLGRLEFVLTSLLALRGEVEELRRSLQGLAGQIVGEVRSHLEENQKVARRRRFPFARERSDSTGSSSVYFTATSGTTFTDAESEGGYTTANAESDYERDSERESDDDGEDEVSCETVKMGRKDSLDLEVEVEVASGPAPEALEAGGSPGPEDVLPLLQQADELHQGSEQGKREGFQLLLNNKLAHGSQQDFLWRLARAYSDMCELAEEASEKRSYALSGKEAAEAALEKGNENAECHQCASSQTPGHCFVGVTGAVSLWALLGLLGSQGWKWTSYFLSFSWGTAVWTKLEMSLWKYPIQIPPEI</sequence>
<organism evidence="16 17">
    <name type="scientific">Balaenoptera musculus</name>
    <name type="common">Blue whale</name>
    <dbReference type="NCBI Taxonomy" id="9771"/>
    <lineage>
        <taxon>Eukaryota</taxon>
        <taxon>Metazoa</taxon>
        <taxon>Chordata</taxon>
        <taxon>Craniata</taxon>
        <taxon>Vertebrata</taxon>
        <taxon>Euteleostomi</taxon>
        <taxon>Mammalia</taxon>
        <taxon>Eutheria</taxon>
        <taxon>Laurasiatheria</taxon>
        <taxon>Artiodactyla</taxon>
        <taxon>Whippomorpha</taxon>
        <taxon>Cetacea</taxon>
        <taxon>Mysticeti</taxon>
        <taxon>Balaenopteridae</taxon>
        <taxon>Balaenoptera</taxon>
    </lineage>
</organism>
<feature type="compositionally biased region" description="Acidic residues" evidence="14">
    <location>
        <begin position="187"/>
        <end position="198"/>
    </location>
</feature>
<keyword evidence="13" id="KW-0539">Nucleus</keyword>
<evidence type="ECO:0000256" key="2">
    <source>
        <dbReference type="ARBA" id="ARBA00004572"/>
    </source>
</evidence>
<keyword evidence="12" id="KW-0206">Cytoskeleton</keyword>
<evidence type="ECO:0000256" key="3">
    <source>
        <dbReference type="ARBA" id="ARBA00004647"/>
    </source>
</evidence>